<organism evidence="2 3">
    <name type="scientific">Agrilutibacter niabensis</name>
    <dbReference type="NCBI Taxonomy" id="380628"/>
    <lineage>
        <taxon>Bacteria</taxon>
        <taxon>Pseudomonadati</taxon>
        <taxon>Pseudomonadota</taxon>
        <taxon>Gammaproteobacteria</taxon>
        <taxon>Lysobacterales</taxon>
        <taxon>Lysobacteraceae</taxon>
        <taxon>Agrilutibacter</taxon>
    </lineage>
</organism>
<evidence type="ECO:0000256" key="1">
    <source>
        <dbReference type="SAM" id="SignalP"/>
    </source>
</evidence>
<proteinExistence type="predicted"/>
<feature type="chain" id="PRO_5045135034" evidence="1">
    <location>
        <begin position="21"/>
        <end position="307"/>
    </location>
</feature>
<comment type="caution">
    <text evidence="2">The sequence shown here is derived from an EMBL/GenBank/DDBJ whole genome shotgun (WGS) entry which is preliminary data.</text>
</comment>
<gene>
    <name evidence="2" type="ORF">J2X04_002863</name>
</gene>
<sequence>MNHFKLIAARGLLACLAAVAATTCLAGNRAQPSLLADHQSYASATHLHTYHYTLTNPAGSAAPLDTLVVKLEPGVDVVTNFRAPPGWRVFYSSEKGTVMWAATGYIDPNAETPDGDIPPSDYALAPGGSLADFSFDSFSPPGTGVAITQNYAPLYALQGDEDQEALEANPEFSRLPEDNGYRLATVVPVPDTDWSGNRRPSVDGFLVFANVQDKASFQGSALIVFRLASAGETVHAATRKAYLNGADVTANFAWSDVYKGYAATFALGASPLKAGSNVLRTSVDGVVPGTTDRVATDTDRVSFELVP</sequence>
<dbReference type="Proteomes" id="UP001267878">
    <property type="component" value="Unassembled WGS sequence"/>
</dbReference>
<protein>
    <submittedName>
        <fullName evidence="2">Uncharacterized protein</fullName>
    </submittedName>
</protein>
<keyword evidence="3" id="KW-1185">Reference proteome</keyword>
<dbReference type="RefSeq" id="WP_310055277.1">
    <property type="nucleotide sequence ID" value="NZ_JAVDVW010000002.1"/>
</dbReference>
<accession>A0ABU1VSM5</accession>
<keyword evidence="1" id="KW-0732">Signal</keyword>
<name>A0ABU1VSM5_9GAMM</name>
<evidence type="ECO:0000313" key="2">
    <source>
        <dbReference type="EMBL" id="MDR7100482.1"/>
    </source>
</evidence>
<evidence type="ECO:0000313" key="3">
    <source>
        <dbReference type="Proteomes" id="UP001267878"/>
    </source>
</evidence>
<feature type="signal peptide" evidence="1">
    <location>
        <begin position="1"/>
        <end position="20"/>
    </location>
</feature>
<dbReference type="EMBL" id="JAVDVW010000002">
    <property type="protein sequence ID" value="MDR7100482.1"/>
    <property type="molecule type" value="Genomic_DNA"/>
</dbReference>
<reference evidence="2 3" key="1">
    <citation type="submission" date="2023-07" db="EMBL/GenBank/DDBJ databases">
        <title>Sorghum-associated microbial communities from plants grown in Nebraska, USA.</title>
        <authorList>
            <person name="Schachtman D."/>
        </authorList>
    </citation>
    <scope>NUCLEOTIDE SEQUENCE [LARGE SCALE GENOMIC DNA]</scope>
    <source>
        <strain evidence="2 3">BE187</strain>
    </source>
</reference>